<evidence type="ECO:0000256" key="2">
    <source>
        <dbReference type="ARBA" id="ARBA00022670"/>
    </source>
</evidence>
<evidence type="ECO:0000256" key="4">
    <source>
        <dbReference type="ARBA" id="ARBA00022825"/>
    </source>
</evidence>
<dbReference type="SUPFAM" id="SSF52743">
    <property type="entry name" value="Subtilisin-like"/>
    <property type="match status" value="1"/>
</dbReference>
<feature type="compositionally biased region" description="Polar residues" evidence="6">
    <location>
        <begin position="631"/>
        <end position="640"/>
    </location>
</feature>
<dbReference type="RefSeq" id="WP_382375258.1">
    <property type="nucleotide sequence ID" value="NZ_JBHRZI010000017.1"/>
</dbReference>
<keyword evidence="3 5" id="KW-0378">Hydrolase</keyword>
<dbReference type="InterPro" id="IPR000209">
    <property type="entry name" value="Peptidase_S8/S53_dom"/>
</dbReference>
<dbReference type="InterPro" id="IPR000772">
    <property type="entry name" value="Ricin_B_lectin"/>
</dbReference>
<feature type="domain" description="Ricin B lectin" evidence="7">
    <location>
        <begin position="1065"/>
        <end position="1189"/>
    </location>
</feature>
<feature type="active site" description="Charge relay system" evidence="5">
    <location>
        <position position="136"/>
    </location>
</feature>
<dbReference type="Gene3D" id="2.80.10.50">
    <property type="match status" value="3"/>
</dbReference>
<evidence type="ECO:0000259" key="7">
    <source>
        <dbReference type="SMART" id="SM00458"/>
    </source>
</evidence>
<evidence type="ECO:0000256" key="6">
    <source>
        <dbReference type="SAM" id="MobiDB-lite"/>
    </source>
</evidence>
<dbReference type="CDD" id="cd00161">
    <property type="entry name" value="beta-trefoil_Ricin-like"/>
    <property type="match status" value="1"/>
</dbReference>
<organism evidence="8 9">
    <name type="scientific">Lentzea rhizosphaerae</name>
    <dbReference type="NCBI Taxonomy" id="2041025"/>
    <lineage>
        <taxon>Bacteria</taxon>
        <taxon>Bacillati</taxon>
        <taxon>Actinomycetota</taxon>
        <taxon>Actinomycetes</taxon>
        <taxon>Pseudonocardiales</taxon>
        <taxon>Pseudonocardiaceae</taxon>
        <taxon>Lentzea</taxon>
    </lineage>
</organism>
<keyword evidence="9" id="KW-1185">Reference proteome</keyword>
<name>A0ABV8BVK3_9PSEU</name>
<dbReference type="PRINTS" id="PR00723">
    <property type="entry name" value="SUBTILISIN"/>
</dbReference>
<protein>
    <submittedName>
        <fullName evidence="8">Ricin-type beta-trefoil lectin domain protein</fullName>
    </submittedName>
</protein>
<reference evidence="9" key="1">
    <citation type="journal article" date="2019" name="Int. J. Syst. Evol. Microbiol.">
        <title>The Global Catalogue of Microorganisms (GCM) 10K type strain sequencing project: providing services to taxonomists for standard genome sequencing and annotation.</title>
        <authorList>
            <consortium name="The Broad Institute Genomics Platform"/>
            <consortium name="The Broad Institute Genome Sequencing Center for Infectious Disease"/>
            <person name="Wu L."/>
            <person name="Ma J."/>
        </authorList>
    </citation>
    <scope>NUCLEOTIDE SEQUENCE [LARGE SCALE GENOMIC DNA]</scope>
    <source>
        <strain evidence="9">CGMCC 4.7405</strain>
    </source>
</reference>
<dbReference type="Proteomes" id="UP001595690">
    <property type="component" value="Unassembled WGS sequence"/>
</dbReference>
<dbReference type="Gene3D" id="2.60.120.560">
    <property type="entry name" value="Exo-inulinase, domain 1"/>
    <property type="match status" value="1"/>
</dbReference>
<keyword evidence="2 5" id="KW-0645">Protease</keyword>
<feature type="region of interest" description="Disordered" evidence="6">
    <location>
        <begin position="379"/>
        <end position="405"/>
    </location>
</feature>
<comment type="similarity">
    <text evidence="1 5">Belongs to the peptidase S8 family.</text>
</comment>
<accession>A0ABV8BVK3</accession>
<dbReference type="InterPro" id="IPR015500">
    <property type="entry name" value="Peptidase_S8_subtilisin-rel"/>
</dbReference>
<feature type="region of interest" description="Disordered" evidence="6">
    <location>
        <begin position="620"/>
        <end position="640"/>
    </location>
</feature>
<comment type="caution">
    <text evidence="8">The sequence shown here is derived from an EMBL/GenBank/DDBJ whole genome shotgun (WGS) entry which is preliminary data.</text>
</comment>
<feature type="active site" description="Charge relay system" evidence="5">
    <location>
        <position position="422"/>
    </location>
</feature>
<dbReference type="InterPro" id="IPR036852">
    <property type="entry name" value="Peptidase_S8/S53_dom_sf"/>
</dbReference>
<evidence type="ECO:0000313" key="9">
    <source>
        <dbReference type="Proteomes" id="UP001595690"/>
    </source>
</evidence>
<dbReference type="InterPro" id="IPR010496">
    <property type="entry name" value="AL/BT2_dom"/>
</dbReference>
<dbReference type="PROSITE" id="PS51892">
    <property type="entry name" value="SUBTILASE"/>
    <property type="match status" value="1"/>
</dbReference>
<feature type="domain" description="Ricin B lectin" evidence="7">
    <location>
        <begin position="1315"/>
        <end position="1438"/>
    </location>
</feature>
<dbReference type="Pfam" id="PF00082">
    <property type="entry name" value="Peptidase_S8"/>
    <property type="match status" value="1"/>
</dbReference>
<dbReference type="Gene3D" id="3.40.50.200">
    <property type="entry name" value="Peptidase S8/S53 domain"/>
    <property type="match status" value="1"/>
</dbReference>
<dbReference type="PROSITE" id="PS50231">
    <property type="entry name" value="RICIN_B_LECTIN"/>
    <property type="match status" value="3"/>
</dbReference>
<feature type="region of interest" description="Disordered" evidence="6">
    <location>
        <begin position="452"/>
        <end position="486"/>
    </location>
</feature>
<dbReference type="Pfam" id="PF06439">
    <property type="entry name" value="3keto-disac_hyd"/>
    <property type="match status" value="1"/>
</dbReference>
<sequence length="1442" mass="151000">MPKDAKGRSLVYVEGPRADQLKTAVLEAGGSVSGEAGGRVKAAVPKDKLDVVASQPGVTEVRLPDRAVPMAITSEGVVAAKANLWHDAGKKGAGVKVGIIDIGFGDVAASQAAGELPANVTINNDNCLDAAEKPQHGTGIAEIVYDMAPEAQLFLACIEDTFSFDQAETWLRQQGVQVISSAVGFLAPAGSRGDGTGDAGSPAEVVKRSRQAGILWSVAAGNQARQHYAGKAIDSNGDGWAEFGVSRQNGFPLDPSATATVGLRWDAWPKTKQDLDLYISTSENPPTGLNDPNVVAVSTRSQKDTPDGLAPTESVTFRNTSGATRTYWVYVKNHNAPLNTPMELFVNGLGLKQQLQQYTEAGSIVEPATSPHVIAVGATQPGSGRVQDYSSRGPTIDGRQKPDITGYDQVSTKSMLVMSGTSAATAHVAGAAALFKSATPALDAGQLQTALQNAANPKQSSNTWGNGPLSVGSPSTPPTAPNGSGFTVLQQQYRFHSEAYAANEVKTLTFSDLPSDTKSVAITVSARGTASDIGDFAIEVAPGDPAQLGGKVPALNARGDSGQTWQSLTMFAPLDNARSLKVRNRGNGSVYVVVELLGYFSPQNSTDTYVAKPKPERVLDTRGYPVVSGGSDRNTPLGDTNTTNFVDLQIRGVAGVPQSARAVALNLTGFEASDQTFLVAHHSAETLSYTSLAVYPGDRRTNLVIVPIGADGKIRLTNNSPSVVGAALDVVGWFGPDAGGARYVPLTGVSRVADTATGNGVPKAPVGHGQVATFQVSGVSDVPASATSAAVLMTGRDDNIGTELSAVASEVGWIASGQVSARKQETASGLALIPLGTSGKVDVRNERGQTRLTADVTGYFVGGTKVATPEVAGNCVTAKDEPGFNAAFDGRTESHLRSWVSNGQQMSPAGCELVTADGVDVNWYTAHTYANDYTLKLDWKATSADSDSGVYVLMTDPGSTAGSPRTNGYEVQISPTSAAPELQTGAIVGARPPDTTTAVKPVGEWNTFELKVRWNTVTVFLNGQRVNEYGYSDATAVAHNTFIGIQNDNVGQPVRFRNIRIKRDTPVLAGNLKNDSSGKCLDVFGGDPKQPVVQLWTCHTEFAQSWTMHDGVVLAGGKCLRAPGQAEGTIAVLAECQGDEPQQWVLRGDNRLIHRHSGRCLTPQSSAEGARLELRNCAASNSSQTWTTPANRNGRAGMVFAAAGQCLDVYGNDPTLDKVGVFTCHGGVAETWAAPGDGTLRGGGKCLNSTSTNEGGWVTLASCNGSQYQVWSPQVDGTLLNPLSGRCLTQSADAYQLLITTCTGGPSQVFRPGSYATWNGSVVGLQTKCLDINGSTLKANLWDCNGSPVQHFWATGDGTIRASSHCVDIDHRNNGADVGLATPCRGTTGQVWSARYDGSIVNALAGQCLDVWTANAANGTPVRISSCHRGLNQRWATPVNPS</sequence>
<feature type="compositionally biased region" description="Polar residues" evidence="6">
    <location>
        <begin position="452"/>
        <end position="465"/>
    </location>
</feature>
<feature type="active site" description="Charge relay system" evidence="5">
    <location>
        <position position="101"/>
    </location>
</feature>
<dbReference type="PANTHER" id="PTHR43806">
    <property type="entry name" value="PEPTIDASE S8"/>
    <property type="match status" value="1"/>
</dbReference>
<feature type="domain" description="Ricin B lectin" evidence="7">
    <location>
        <begin position="1194"/>
        <end position="1313"/>
    </location>
</feature>
<evidence type="ECO:0000313" key="8">
    <source>
        <dbReference type="EMBL" id="MFC3894115.1"/>
    </source>
</evidence>
<dbReference type="InterPro" id="IPR035992">
    <property type="entry name" value="Ricin_B-like_lectins"/>
</dbReference>
<dbReference type="PANTHER" id="PTHR43806:SF11">
    <property type="entry name" value="CEREVISIN-RELATED"/>
    <property type="match status" value="1"/>
</dbReference>
<proteinExistence type="inferred from homology"/>
<evidence type="ECO:0000256" key="1">
    <source>
        <dbReference type="ARBA" id="ARBA00011073"/>
    </source>
</evidence>
<keyword evidence="4 5" id="KW-0720">Serine protease</keyword>
<gene>
    <name evidence="8" type="ORF">ACFOWZ_21780</name>
</gene>
<evidence type="ECO:0000256" key="5">
    <source>
        <dbReference type="PROSITE-ProRule" id="PRU01240"/>
    </source>
</evidence>
<dbReference type="InterPro" id="IPR050131">
    <property type="entry name" value="Peptidase_S8_subtilisin-like"/>
</dbReference>
<dbReference type="Pfam" id="PF00652">
    <property type="entry name" value="Ricin_B_lectin"/>
    <property type="match status" value="3"/>
</dbReference>
<dbReference type="SUPFAM" id="SSF50370">
    <property type="entry name" value="Ricin B-like lectins"/>
    <property type="match status" value="3"/>
</dbReference>
<dbReference type="SMART" id="SM00458">
    <property type="entry name" value="RICIN"/>
    <property type="match status" value="3"/>
</dbReference>
<dbReference type="EMBL" id="JBHRZI010000017">
    <property type="protein sequence ID" value="MFC3894115.1"/>
    <property type="molecule type" value="Genomic_DNA"/>
</dbReference>
<evidence type="ECO:0000256" key="3">
    <source>
        <dbReference type="ARBA" id="ARBA00022801"/>
    </source>
</evidence>